<dbReference type="RefSeq" id="WP_119351583.1">
    <property type="nucleotide sequence ID" value="NZ_JBFHKJ010000102.1"/>
</dbReference>
<protein>
    <submittedName>
        <fullName evidence="1">Uncharacterized protein</fullName>
    </submittedName>
</protein>
<keyword evidence="2" id="KW-1185">Reference proteome</keyword>
<dbReference type="EMBL" id="QWET01000020">
    <property type="protein sequence ID" value="RIH63465.1"/>
    <property type="molecule type" value="Genomic_DNA"/>
</dbReference>
<name>A0A399CUD9_9BACT</name>
<gene>
    <name evidence="1" type="ORF">D1164_19505</name>
</gene>
<reference evidence="1 2" key="1">
    <citation type="journal article" date="2015" name="Int. J. Syst. Evol. Microbiol.">
        <title>Mariniphaga sediminis sp. nov., isolated from coastal sediment.</title>
        <authorList>
            <person name="Wang F.Q."/>
            <person name="Shen Q.Y."/>
            <person name="Chen G.J."/>
            <person name="Du Z.J."/>
        </authorList>
    </citation>
    <scope>NUCLEOTIDE SEQUENCE [LARGE SCALE GENOMIC DNA]</scope>
    <source>
        <strain evidence="1 2">SY21</strain>
    </source>
</reference>
<sequence>MSFNIDAVVSDMASAIKDVTGSHWNKVKGTADQFLQNRKESLALIAELRITGELSEEKFKSRLQDEKLIAEAQLNALAVISKAIAQKAANAAIEVLEKAAKTALGSIL</sequence>
<comment type="caution">
    <text evidence="1">The sequence shown here is derived from an EMBL/GenBank/DDBJ whole genome shotgun (WGS) entry which is preliminary data.</text>
</comment>
<proteinExistence type="predicted"/>
<evidence type="ECO:0000313" key="1">
    <source>
        <dbReference type="EMBL" id="RIH63465.1"/>
    </source>
</evidence>
<dbReference type="OrthoDB" id="1445607at2"/>
<evidence type="ECO:0000313" key="2">
    <source>
        <dbReference type="Proteomes" id="UP000266441"/>
    </source>
</evidence>
<organism evidence="1 2">
    <name type="scientific">Mariniphaga sediminis</name>
    <dbReference type="NCBI Taxonomy" id="1628158"/>
    <lineage>
        <taxon>Bacteria</taxon>
        <taxon>Pseudomonadati</taxon>
        <taxon>Bacteroidota</taxon>
        <taxon>Bacteroidia</taxon>
        <taxon>Marinilabiliales</taxon>
        <taxon>Prolixibacteraceae</taxon>
        <taxon>Mariniphaga</taxon>
    </lineage>
</organism>
<dbReference type="AlphaFoldDB" id="A0A399CUD9"/>
<accession>A0A399CUD9</accession>
<dbReference type="Proteomes" id="UP000266441">
    <property type="component" value="Unassembled WGS sequence"/>
</dbReference>